<organism evidence="2 3">
    <name type="scientific">Deinococcus cavernae</name>
    <dbReference type="NCBI Taxonomy" id="2320857"/>
    <lineage>
        <taxon>Bacteria</taxon>
        <taxon>Thermotogati</taxon>
        <taxon>Deinococcota</taxon>
        <taxon>Deinococci</taxon>
        <taxon>Deinococcales</taxon>
        <taxon>Deinococcaceae</taxon>
        <taxon>Deinococcus</taxon>
    </lineage>
</organism>
<dbReference type="InterPro" id="IPR036008">
    <property type="entry name" value="Aconitase_4Fe-4S_dom"/>
</dbReference>
<feature type="non-terminal residue" evidence="2">
    <location>
        <position position="54"/>
    </location>
</feature>
<dbReference type="GO" id="GO:0003861">
    <property type="term" value="F:3-isopropylmalate dehydratase activity"/>
    <property type="evidence" value="ECO:0007669"/>
    <property type="project" value="UniProtKB-EC"/>
</dbReference>
<dbReference type="SUPFAM" id="SSF53732">
    <property type="entry name" value="Aconitase iron-sulfur domain"/>
    <property type="match status" value="1"/>
</dbReference>
<keyword evidence="2" id="KW-0456">Lyase</keyword>
<dbReference type="EC" id="4.2.1.33" evidence="2"/>
<accession>A0A418V0W1</accession>
<comment type="caution">
    <text evidence="2">The sequence shown here is derived from an EMBL/GenBank/DDBJ whole genome shotgun (WGS) entry which is preliminary data.</text>
</comment>
<dbReference type="InterPro" id="IPR015931">
    <property type="entry name" value="Acnase/IPM_dHydase_lsu_aba_1/3"/>
</dbReference>
<dbReference type="AlphaFoldDB" id="A0A418V0W1"/>
<keyword evidence="1" id="KW-0408">Iron</keyword>
<keyword evidence="3" id="KW-1185">Reference proteome</keyword>
<evidence type="ECO:0000313" key="2">
    <source>
        <dbReference type="EMBL" id="RJF69443.1"/>
    </source>
</evidence>
<name>A0A418V0W1_9DEIO</name>
<dbReference type="Gene3D" id="3.30.499.10">
    <property type="entry name" value="Aconitase, domain 3"/>
    <property type="match status" value="1"/>
</dbReference>
<protein>
    <submittedName>
        <fullName evidence="2">3-isopropylmalate dehydratase large subunit</fullName>
        <ecNumber evidence="2">4.2.1.33</ecNumber>
    </submittedName>
</protein>
<dbReference type="EMBL" id="QYUJ01000028">
    <property type="protein sequence ID" value="RJF69443.1"/>
    <property type="molecule type" value="Genomic_DNA"/>
</dbReference>
<sequence>MGMTIAEKMLAAHSGYDQVVPGQLIECDIDWVLCHEITTPAALKMLEDRGMARV</sequence>
<evidence type="ECO:0000313" key="3">
    <source>
        <dbReference type="Proteomes" id="UP000286287"/>
    </source>
</evidence>
<evidence type="ECO:0000256" key="1">
    <source>
        <dbReference type="ARBA" id="ARBA00023004"/>
    </source>
</evidence>
<gene>
    <name evidence="2" type="ORF">D3875_20970</name>
</gene>
<reference evidence="2 3" key="1">
    <citation type="submission" date="2018-09" db="EMBL/GenBank/DDBJ databases">
        <authorList>
            <person name="Zhu H."/>
        </authorList>
    </citation>
    <scope>NUCLEOTIDE SEQUENCE [LARGE SCALE GENOMIC DNA]</scope>
    <source>
        <strain evidence="2 3">K2S05-167</strain>
    </source>
</reference>
<proteinExistence type="predicted"/>
<dbReference type="Proteomes" id="UP000286287">
    <property type="component" value="Unassembled WGS sequence"/>
</dbReference>